<sequence length="368" mass="42360">MKEFESILELKAYLTKQEVREIAVQNLDLNQIESVILKVKFRRCLFLGCVLSSRLFAHLQTDNYIFPHLEVPYNIYPNRLYNRDTLYNGYDYRRPETYLRTLDKVVYDHYLMTGKETHNIKETLARRLHDHSITDSLQEFLTEFPEKKVVAMMGGHSLNRNSASYRQITEISRELTKRGYLMISGGGPGAMEATHVGAWFAGKPEEQLNEALELMGQAPTYADVNWLPTAFQVIEKYPRPAYSSLGVPTWLYGHEPPTPFATHIAKYFANSVREEGLLAVAKGGVIFAPGSAGTMQEVFQDIAQNHYESFGYASPMVFLNREYWTTDRPIYPVIELMHKRGDLSHLDLGLYDSTEKVIAHIERFQEKK</sequence>
<keyword evidence="2" id="KW-1185">Reference proteome</keyword>
<dbReference type="AlphaFoldDB" id="A0A2D0N3Z6"/>
<dbReference type="Gene3D" id="3.40.50.450">
    <property type="match status" value="1"/>
</dbReference>
<proteinExistence type="predicted"/>
<protein>
    <recommendedName>
        <fullName evidence="3">Rossmann fold nucleotide-binding protein</fullName>
    </recommendedName>
</protein>
<dbReference type="OrthoDB" id="9801098at2"/>
<dbReference type="RefSeq" id="WP_099153401.1">
    <property type="nucleotide sequence ID" value="NZ_PDUD01000033.1"/>
</dbReference>
<name>A0A2D0N3Z6_FLAN2</name>
<dbReference type="Proteomes" id="UP000223913">
    <property type="component" value="Unassembled WGS sequence"/>
</dbReference>
<accession>A0A2D0N3Z6</accession>
<organism evidence="1 2">
    <name type="scientific">Flavilitoribacter nigricans (strain ATCC 23147 / DSM 23189 / NBRC 102662 / NCIMB 1420 / SS-2)</name>
    <name type="common">Lewinella nigricans</name>
    <dbReference type="NCBI Taxonomy" id="1122177"/>
    <lineage>
        <taxon>Bacteria</taxon>
        <taxon>Pseudomonadati</taxon>
        <taxon>Bacteroidota</taxon>
        <taxon>Saprospiria</taxon>
        <taxon>Saprospirales</taxon>
        <taxon>Lewinellaceae</taxon>
        <taxon>Flavilitoribacter</taxon>
    </lineage>
</organism>
<dbReference type="GO" id="GO:0005829">
    <property type="term" value="C:cytosol"/>
    <property type="evidence" value="ECO:0007669"/>
    <property type="project" value="TreeGrafter"/>
</dbReference>
<gene>
    <name evidence="1" type="ORF">CRP01_28165</name>
</gene>
<dbReference type="SUPFAM" id="SSF102405">
    <property type="entry name" value="MCP/YpsA-like"/>
    <property type="match status" value="1"/>
</dbReference>
<comment type="caution">
    <text evidence="1">The sequence shown here is derived from an EMBL/GenBank/DDBJ whole genome shotgun (WGS) entry which is preliminary data.</text>
</comment>
<dbReference type="PANTHER" id="PTHR43393:SF3">
    <property type="entry name" value="LYSINE DECARBOXYLASE-LIKE PROTEIN"/>
    <property type="match status" value="1"/>
</dbReference>
<evidence type="ECO:0008006" key="3">
    <source>
        <dbReference type="Google" id="ProtNLM"/>
    </source>
</evidence>
<evidence type="ECO:0000313" key="1">
    <source>
        <dbReference type="EMBL" id="PHN03272.1"/>
    </source>
</evidence>
<evidence type="ECO:0000313" key="2">
    <source>
        <dbReference type="Proteomes" id="UP000223913"/>
    </source>
</evidence>
<dbReference type="PANTHER" id="PTHR43393">
    <property type="entry name" value="CYTOKININ RIBOSIDE 5'-MONOPHOSPHATE PHOSPHORIBOHYDROLASE"/>
    <property type="match status" value="1"/>
</dbReference>
<dbReference type="InterPro" id="IPR052341">
    <property type="entry name" value="LOG_family_nucleotidases"/>
</dbReference>
<reference evidence="1 2" key="1">
    <citation type="submission" date="2017-10" db="EMBL/GenBank/DDBJ databases">
        <title>The draft genome sequence of Lewinella nigricans NBRC 102662.</title>
        <authorList>
            <person name="Wang K."/>
        </authorList>
    </citation>
    <scope>NUCLEOTIDE SEQUENCE [LARGE SCALE GENOMIC DNA]</scope>
    <source>
        <strain evidence="1 2">NBRC 102662</strain>
    </source>
</reference>
<dbReference type="EMBL" id="PDUD01000033">
    <property type="protein sequence ID" value="PHN03272.1"/>
    <property type="molecule type" value="Genomic_DNA"/>
</dbReference>